<evidence type="ECO:0000256" key="10">
    <source>
        <dbReference type="ARBA" id="ARBA00023170"/>
    </source>
</evidence>
<gene>
    <name evidence="20" type="ORF">SSX86_021255</name>
</gene>
<dbReference type="CDD" id="cd13686">
    <property type="entry name" value="GluR_Plant"/>
    <property type="match status" value="1"/>
</dbReference>
<feature type="chain" id="PRO_5042989961" description="Glutamate receptor" evidence="18">
    <location>
        <begin position="23"/>
        <end position="938"/>
    </location>
</feature>
<evidence type="ECO:0000256" key="14">
    <source>
        <dbReference type="ARBA" id="ARBA00049638"/>
    </source>
</evidence>
<dbReference type="GO" id="GO:0016020">
    <property type="term" value="C:membrane"/>
    <property type="evidence" value="ECO:0007669"/>
    <property type="project" value="UniProtKB-SubCell"/>
</dbReference>
<dbReference type="Pfam" id="PF01094">
    <property type="entry name" value="ANF_receptor"/>
    <property type="match status" value="1"/>
</dbReference>
<dbReference type="PANTHER" id="PTHR34836">
    <property type="entry name" value="OS06G0188250 PROTEIN"/>
    <property type="match status" value="1"/>
</dbReference>
<evidence type="ECO:0000313" key="20">
    <source>
        <dbReference type="EMBL" id="KAK9060551.1"/>
    </source>
</evidence>
<evidence type="ECO:0000256" key="18">
    <source>
        <dbReference type="SAM" id="SignalP"/>
    </source>
</evidence>
<reference evidence="20 21" key="1">
    <citation type="submission" date="2024-04" db="EMBL/GenBank/DDBJ databases">
        <title>The reference genome of an endangered Asteraceae, Deinandra increscens subsp. villosa, native to the Central Coast of California.</title>
        <authorList>
            <person name="Guilliams M."/>
            <person name="Hasenstab-Lehman K."/>
            <person name="Meyer R."/>
            <person name="Mcevoy S."/>
        </authorList>
    </citation>
    <scope>NUCLEOTIDE SEQUENCE [LARGE SCALE GENOMIC DNA]</scope>
    <source>
        <tissue evidence="20">Leaf</tissue>
    </source>
</reference>
<comment type="subunit">
    <text evidence="3">May form heteromers.</text>
</comment>
<keyword evidence="5 17" id="KW-0812">Transmembrane</keyword>
<dbReference type="FunFam" id="3.40.50.2300:FF:000188">
    <property type="entry name" value="Glutamate receptor"/>
    <property type="match status" value="1"/>
</dbReference>
<protein>
    <recommendedName>
        <fullName evidence="15">Glutamate receptor</fullName>
    </recommendedName>
</protein>
<feature type="transmembrane region" description="Helical" evidence="17">
    <location>
        <begin position="826"/>
        <end position="847"/>
    </location>
</feature>
<comment type="subcellular location">
    <subcellularLocation>
        <location evidence="1">Membrane</location>
        <topology evidence="1">Multi-pass membrane protein</topology>
    </subcellularLocation>
</comment>
<name>A0AAP0CPD9_9ASTR</name>
<keyword evidence="4 15" id="KW-0813">Transport</keyword>
<feature type="transmembrane region" description="Helical" evidence="17">
    <location>
        <begin position="583"/>
        <end position="601"/>
    </location>
</feature>
<dbReference type="SMART" id="SM00079">
    <property type="entry name" value="PBPe"/>
    <property type="match status" value="1"/>
</dbReference>
<evidence type="ECO:0000259" key="19">
    <source>
        <dbReference type="SMART" id="SM00079"/>
    </source>
</evidence>
<keyword evidence="9 15" id="KW-0472">Membrane</keyword>
<organism evidence="20 21">
    <name type="scientific">Deinandra increscens subsp. villosa</name>
    <dbReference type="NCBI Taxonomy" id="3103831"/>
    <lineage>
        <taxon>Eukaryota</taxon>
        <taxon>Viridiplantae</taxon>
        <taxon>Streptophyta</taxon>
        <taxon>Embryophyta</taxon>
        <taxon>Tracheophyta</taxon>
        <taxon>Spermatophyta</taxon>
        <taxon>Magnoliopsida</taxon>
        <taxon>eudicotyledons</taxon>
        <taxon>Gunneridae</taxon>
        <taxon>Pentapetalae</taxon>
        <taxon>asterids</taxon>
        <taxon>campanulids</taxon>
        <taxon>Asterales</taxon>
        <taxon>Asteraceae</taxon>
        <taxon>Asteroideae</taxon>
        <taxon>Heliantheae alliance</taxon>
        <taxon>Madieae</taxon>
        <taxon>Madiinae</taxon>
        <taxon>Deinandra</taxon>
    </lineage>
</organism>
<dbReference type="PIRSF" id="PIRSF037090">
    <property type="entry name" value="Iontro_Glu-like_rcpt_pln"/>
    <property type="match status" value="1"/>
</dbReference>
<dbReference type="GO" id="GO:0015276">
    <property type="term" value="F:ligand-gated monoatomic ion channel activity"/>
    <property type="evidence" value="ECO:0007669"/>
    <property type="project" value="InterPro"/>
</dbReference>
<evidence type="ECO:0000256" key="2">
    <source>
        <dbReference type="ARBA" id="ARBA00008685"/>
    </source>
</evidence>
<evidence type="ECO:0000256" key="15">
    <source>
        <dbReference type="PIRNR" id="PIRNR037090"/>
    </source>
</evidence>
<dbReference type="SUPFAM" id="SSF53850">
    <property type="entry name" value="Periplasmic binding protein-like II"/>
    <property type="match status" value="1"/>
</dbReference>
<comment type="function">
    <text evidence="15">Glutamate-gated receptor that probably acts as non-selective cation channel.</text>
</comment>
<evidence type="ECO:0000313" key="21">
    <source>
        <dbReference type="Proteomes" id="UP001408789"/>
    </source>
</evidence>
<feature type="domain" description="Ionotropic glutamate receptor C-terminal" evidence="19">
    <location>
        <begin position="453"/>
        <end position="802"/>
    </location>
</feature>
<dbReference type="InterPro" id="IPR044440">
    <property type="entry name" value="GABAb_receptor_plant_PBP1"/>
</dbReference>
<keyword evidence="7 17" id="KW-1133">Transmembrane helix</keyword>
<dbReference type="InterPro" id="IPR001320">
    <property type="entry name" value="Iontro_rcpt_C"/>
</dbReference>
<evidence type="ECO:0000256" key="12">
    <source>
        <dbReference type="ARBA" id="ARBA00023286"/>
    </source>
</evidence>
<evidence type="ECO:0000256" key="13">
    <source>
        <dbReference type="ARBA" id="ARBA00023303"/>
    </source>
</evidence>
<dbReference type="Proteomes" id="UP001408789">
    <property type="component" value="Unassembled WGS sequence"/>
</dbReference>
<evidence type="ECO:0000256" key="5">
    <source>
        <dbReference type="ARBA" id="ARBA00022692"/>
    </source>
</evidence>
<keyword evidence="10 15" id="KW-0675">Receptor</keyword>
<dbReference type="InterPro" id="IPR015683">
    <property type="entry name" value="Ionotropic_Glu_rcpt"/>
</dbReference>
<comment type="function">
    <text evidence="14">Glutamate-gated receptor that probably acts as a non-selective cation channel. May be involved in light-signal transduction and calcium homeostasis via the regulation of calcium influx into cells.</text>
</comment>
<sequence>MIICHHILISSLIITLLQLVNSKTTPIDVPIGVILDMDTAIGKMSTICISMAIRDFYRNDSDSDSDSNSESTTVIRPHFRDSKQDNVEAASAAINLMKNVQVMAILGPTTSAQTDFVIDIGNRSRVPIISSATSPSLSPNDNVYFIRAAHNSTSQLEPLAEMIRYYNWKELVFVYQDDEYGRGLVPYLSDAMMDVGTKVMCHTVIHPSASDDWIRAELYKLKTMQTRVFVVHALPDLASRFFKMVNETGMMDEGYVWIITEVLTSQLHSLDRKDIDSMQGVLGVKSYIRMSNKLIDFEKRWKREFRSLYPQDDTELDMFGIWAYDTVFALAMAVEKIGSGVDTTFQRGRESTSDLDAIGTSEMGSRLAKLIRNTRFNGLSGDYHVVDGQLQPSVYQIVNIIGKGEKPIGFWSPETGISKNLNNEPKGLKTVTWPGDSHVVPKGWEMPTSNEKMLRVGVPAKGGFDQFVDANTDPQTKQVVVTGFCVDVFDAVIAALPYAVKHEFIPFVTPDGKKPLGSYNDLVHSLSNKTYDAVAGDITILADRSDYVDFTLPYTEAGFSLIVPIEDERKSAWIFLRPLEKELWITIGAFFIYTGLVVWILEHRVNKEFRGPPGQQVGMIFWFSFSTLVFAHREKLISNLSRFVVIVWVFVVLVLTSSYTASLTSMLTVEQLRPSYTDIAEIQRNGESVGYQEGSFVKDRLNLMGFEDSRLKSYSTFEQYDEALRLGSQKGGVSAIMDELPYIRVFLAKFCNKYTVTGPTYKTAGFGFAFPKGSPLLHDVSRAVLQVTEEQMLNITNQWFGEATTCDQQSRAKVNSDQLRLDSFKGLFLIAGLSSTLAVLIFFFRFLHQNREILVSEDSVSQKFATIAKTFDVFKEDEPKKSNLEEAVEELNNNNSPAFSVFHQEAGMFSHDEGFATTEPGTPDHDTIQVVETVTNIR</sequence>
<dbReference type="InterPro" id="IPR001828">
    <property type="entry name" value="ANF_lig-bd_rcpt"/>
</dbReference>
<feature type="transmembrane region" description="Helical" evidence="17">
    <location>
        <begin position="643"/>
        <end position="663"/>
    </location>
</feature>
<dbReference type="CDD" id="cd19990">
    <property type="entry name" value="PBP1_GABAb_receptor_plant"/>
    <property type="match status" value="1"/>
</dbReference>
<comment type="similarity">
    <text evidence="2 15">Belongs to the glutamate-gated ion channel (TC 1.A.10.1) family.</text>
</comment>
<feature type="disulfide bond" evidence="16">
    <location>
        <begin position="751"/>
        <end position="806"/>
    </location>
</feature>
<dbReference type="InterPro" id="IPR017103">
    <property type="entry name" value="Iontropic_Glu_rcpt_pln"/>
</dbReference>
<evidence type="ECO:0000256" key="1">
    <source>
        <dbReference type="ARBA" id="ARBA00004141"/>
    </source>
</evidence>
<evidence type="ECO:0000256" key="17">
    <source>
        <dbReference type="SAM" id="Phobius"/>
    </source>
</evidence>
<evidence type="ECO:0000256" key="8">
    <source>
        <dbReference type="ARBA" id="ARBA00023065"/>
    </source>
</evidence>
<evidence type="ECO:0000256" key="11">
    <source>
        <dbReference type="ARBA" id="ARBA00023180"/>
    </source>
</evidence>
<evidence type="ECO:0000256" key="9">
    <source>
        <dbReference type="ARBA" id="ARBA00023136"/>
    </source>
</evidence>
<dbReference type="SUPFAM" id="SSF53822">
    <property type="entry name" value="Periplasmic binding protein-like I"/>
    <property type="match status" value="1"/>
</dbReference>
<evidence type="ECO:0000256" key="4">
    <source>
        <dbReference type="ARBA" id="ARBA00022448"/>
    </source>
</evidence>
<feature type="signal peptide" evidence="18">
    <location>
        <begin position="1"/>
        <end position="22"/>
    </location>
</feature>
<keyword evidence="21" id="KW-1185">Reference proteome</keyword>
<keyword evidence="11" id="KW-0325">Glycoprotein</keyword>
<dbReference type="Gene3D" id="3.40.50.2300">
    <property type="match status" value="2"/>
</dbReference>
<dbReference type="AlphaFoldDB" id="A0AAP0CPD9"/>
<dbReference type="FunFam" id="3.40.190.10:FF:000103">
    <property type="entry name" value="Glutamate receptor"/>
    <property type="match status" value="1"/>
</dbReference>
<keyword evidence="13 15" id="KW-0407">Ion channel</keyword>
<keyword evidence="8 15" id="KW-0406">Ion transport</keyword>
<evidence type="ECO:0000256" key="3">
    <source>
        <dbReference type="ARBA" id="ARBA00011095"/>
    </source>
</evidence>
<proteinExistence type="inferred from homology"/>
<dbReference type="Gene3D" id="1.10.287.70">
    <property type="match status" value="1"/>
</dbReference>
<accession>A0AAP0CPD9</accession>
<dbReference type="Pfam" id="PF10613">
    <property type="entry name" value="Lig_chan-Glu_bd"/>
    <property type="match status" value="1"/>
</dbReference>
<dbReference type="FunFam" id="1.10.287.70:FF:000037">
    <property type="entry name" value="Glutamate receptor"/>
    <property type="match status" value="1"/>
</dbReference>
<dbReference type="InterPro" id="IPR028082">
    <property type="entry name" value="Peripla_BP_I"/>
</dbReference>
<comment type="caution">
    <text evidence="20">The sequence shown here is derived from an EMBL/GenBank/DDBJ whole genome shotgun (WGS) entry which is preliminary data.</text>
</comment>
<keyword evidence="16" id="KW-1015">Disulfide bond</keyword>
<dbReference type="Pfam" id="PF00060">
    <property type="entry name" value="Lig_chan"/>
    <property type="match status" value="1"/>
</dbReference>
<dbReference type="Gene3D" id="3.40.190.10">
    <property type="entry name" value="Periplasmic binding protein-like II"/>
    <property type="match status" value="3"/>
</dbReference>
<dbReference type="InterPro" id="IPR019594">
    <property type="entry name" value="Glu/Gly-bd"/>
</dbReference>
<dbReference type="EMBL" id="JBCNJP010000020">
    <property type="protein sequence ID" value="KAK9060551.1"/>
    <property type="molecule type" value="Genomic_DNA"/>
</dbReference>
<evidence type="ECO:0000256" key="6">
    <source>
        <dbReference type="ARBA" id="ARBA00022729"/>
    </source>
</evidence>
<evidence type="ECO:0000256" key="7">
    <source>
        <dbReference type="ARBA" id="ARBA00022989"/>
    </source>
</evidence>
<evidence type="ECO:0000256" key="16">
    <source>
        <dbReference type="PIRSR" id="PIRSR037090-50"/>
    </source>
</evidence>
<dbReference type="PANTHER" id="PTHR34836:SF1">
    <property type="entry name" value="OS09G0428600 PROTEIN"/>
    <property type="match status" value="1"/>
</dbReference>
<keyword evidence="12 15" id="KW-1071">Ligand-gated ion channel</keyword>
<keyword evidence="6 18" id="KW-0732">Signal</keyword>